<accession>A0A1X2G9M6</accession>
<feature type="transmembrane region" description="Helical" evidence="5">
    <location>
        <begin position="187"/>
        <end position="215"/>
    </location>
</feature>
<keyword evidence="4 5" id="KW-0472">Membrane</keyword>
<dbReference type="Gene3D" id="1.20.1740.10">
    <property type="entry name" value="Amino acid/polyamine transporter I"/>
    <property type="match status" value="1"/>
</dbReference>
<dbReference type="Proteomes" id="UP000242146">
    <property type="component" value="Unassembled WGS sequence"/>
</dbReference>
<dbReference type="STRING" id="101127.A0A1X2G9M6"/>
<name>A0A1X2G9M6_9FUNG</name>
<dbReference type="InterPro" id="IPR050598">
    <property type="entry name" value="AminoAcid_Transporter"/>
</dbReference>
<dbReference type="InterPro" id="IPR002293">
    <property type="entry name" value="AA/rel_permease1"/>
</dbReference>
<keyword evidence="3 5" id="KW-1133">Transmembrane helix</keyword>
<evidence type="ECO:0000313" key="6">
    <source>
        <dbReference type="EMBL" id="ORX47743.1"/>
    </source>
</evidence>
<proteinExistence type="predicted"/>
<dbReference type="PANTHER" id="PTHR11785:SF353">
    <property type="entry name" value="METHIONINE TRANSPORTER (EUROFUNG)"/>
    <property type="match status" value="1"/>
</dbReference>
<feature type="transmembrane region" description="Helical" evidence="5">
    <location>
        <begin position="161"/>
        <end position="181"/>
    </location>
</feature>
<reference evidence="6 7" key="1">
    <citation type="submission" date="2016-07" db="EMBL/GenBank/DDBJ databases">
        <title>Pervasive Adenine N6-methylation of Active Genes in Fungi.</title>
        <authorList>
            <consortium name="DOE Joint Genome Institute"/>
            <person name="Mondo S.J."/>
            <person name="Dannebaum R.O."/>
            <person name="Kuo R.C."/>
            <person name="Labutti K."/>
            <person name="Haridas S."/>
            <person name="Kuo A."/>
            <person name="Salamov A."/>
            <person name="Ahrendt S.R."/>
            <person name="Lipzen A."/>
            <person name="Sullivan W."/>
            <person name="Andreopoulos W.B."/>
            <person name="Clum A."/>
            <person name="Lindquist E."/>
            <person name="Daum C."/>
            <person name="Ramamoorthy G.K."/>
            <person name="Gryganskyi A."/>
            <person name="Culley D."/>
            <person name="Magnuson J.K."/>
            <person name="James T.Y."/>
            <person name="O'Malley M.A."/>
            <person name="Stajich J.E."/>
            <person name="Spatafora J.W."/>
            <person name="Visel A."/>
            <person name="Grigoriev I.V."/>
        </authorList>
    </citation>
    <scope>NUCLEOTIDE SEQUENCE [LARGE SCALE GENOMIC DNA]</scope>
    <source>
        <strain evidence="6 7">NRRL 3301</strain>
    </source>
</reference>
<feature type="transmembrane region" description="Helical" evidence="5">
    <location>
        <begin position="259"/>
        <end position="277"/>
    </location>
</feature>
<feature type="transmembrane region" description="Helical" evidence="5">
    <location>
        <begin position="72"/>
        <end position="91"/>
    </location>
</feature>
<dbReference type="PANTHER" id="PTHR11785">
    <property type="entry name" value="AMINO ACID TRANSPORTER"/>
    <property type="match status" value="1"/>
</dbReference>
<evidence type="ECO:0000256" key="1">
    <source>
        <dbReference type="ARBA" id="ARBA00004141"/>
    </source>
</evidence>
<keyword evidence="2 5" id="KW-0812">Transmembrane</keyword>
<dbReference type="EMBL" id="MCGT01000032">
    <property type="protein sequence ID" value="ORX47743.1"/>
    <property type="molecule type" value="Genomic_DNA"/>
</dbReference>
<evidence type="ECO:0000256" key="2">
    <source>
        <dbReference type="ARBA" id="ARBA00022692"/>
    </source>
</evidence>
<evidence type="ECO:0008006" key="8">
    <source>
        <dbReference type="Google" id="ProtNLM"/>
    </source>
</evidence>
<organism evidence="6 7">
    <name type="scientific">Hesseltinella vesiculosa</name>
    <dbReference type="NCBI Taxonomy" id="101127"/>
    <lineage>
        <taxon>Eukaryota</taxon>
        <taxon>Fungi</taxon>
        <taxon>Fungi incertae sedis</taxon>
        <taxon>Mucoromycota</taxon>
        <taxon>Mucoromycotina</taxon>
        <taxon>Mucoromycetes</taxon>
        <taxon>Mucorales</taxon>
        <taxon>Cunninghamellaceae</taxon>
        <taxon>Hesseltinella</taxon>
    </lineage>
</organism>
<gene>
    <name evidence="6" type="ORF">DM01DRAFT_264526</name>
</gene>
<evidence type="ECO:0000256" key="4">
    <source>
        <dbReference type="ARBA" id="ARBA00023136"/>
    </source>
</evidence>
<comment type="subcellular location">
    <subcellularLocation>
        <location evidence="1">Membrane</location>
        <topology evidence="1">Multi-pass membrane protein</topology>
    </subcellularLocation>
</comment>
<feature type="transmembrane region" description="Helical" evidence="5">
    <location>
        <begin position="122"/>
        <end position="140"/>
    </location>
</feature>
<keyword evidence="7" id="KW-1185">Reference proteome</keyword>
<feature type="transmembrane region" description="Helical" evidence="5">
    <location>
        <begin position="227"/>
        <end position="247"/>
    </location>
</feature>
<dbReference type="Pfam" id="PF13520">
    <property type="entry name" value="AA_permease_2"/>
    <property type="match status" value="1"/>
</dbReference>
<dbReference type="OrthoDB" id="5982228at2759"/>
<comment type="caution">
    <text evidence="6">The sequence shown here is derived from an EMBL/GenBank/DDBJ whole genome shotgun (WGS) entry which is preliminary data.</text>
</comment>
<dbReference type="GO" id="GO:0016020">
    <property type="term" value="C:membrane"/>
    <property type="evidence" value="ECO:0007669"/>
    <property type="project" value="UniProtKB-SubCell"/>
</dbReference>
<sequence>MQGIVGRGGGLAQGATVFGSNIVYALYAGKKSNDWQARGFGGMAGRLPNRPDYSVNFSFQGTVNSAGSYANAIYYVIYSYAYLAVLPLDVITGSDLTVAANLFTTAFGGVFGSQVLPVFVGLSSFGFVGVITYSGSRVILEFAREGHMPFHRFFSRVHPTLRTPVPALVLIYIIALIFLLAPPPGTAYQFIMAFANYAGYFFSFLCGLGLILLRYREPDLKRPIKAPIALVLFSMAISIYTLVFVYVPPSSAPKGYAYWVPYVASTCFGFICIGLWVRKKIESISMRLIFLLVYQNVSL</sequence>
<dbReference type="GO" id="GO:0015179">
    <property type="term" value="F:L-amino acid transmembrane transporter activity"/>
    <property type="evidence" value="ECO:0007669"/>
    <property type="project" value="TreeGrafter"/>
</dbReference>
<evidence type="ECO:0000313" key="7">
    <source>
        <dbReference type="Proteomes" id="UP000242146"/>
    </source>
</evidence>
<dbReference type="AlphaFoldDB" id="A0A1X2G9M6"/>
<evidence type="ECO:0000256" key="3">
    <source>
        <dbReference type="ARBA" id="ARBA00022989"/>
    </source>
</evidence>
<protein>
    <recommendedName>
        <fullName evidence="8">Amino acid permease/ SLC12A domain-containing protein</fullName>
    </recommendedName>
</protein>
<evidence type="ECO:0000256" key="5">
    <source>
        <dbReference type="SAM" id="Phobius"/>
    </source>
</evidence>